<dbReference type="EMBL" id="JBHSXS010000068">
    <property type="protein sequence ID" value="MFC6887095.1"/>
    <property type="molecule type" value="Genomic_DNA"/>
</dbReference>
<dbReference type="InterPro" id="IPR016039">
    <property type="entry name" value="Thiolase-like"/>
</dbReference>
<evidence type="ECO:0000313" key="5">
    <source>
        <dbReference type="EMBL" id="MFC6887095.1"/>
    </source>
</evidence>
<feature type="domain" description="Beta-ketoacyl-[acyl-carrier-protein] synthase III C-terminal" evidence="3">
    <location>
        <begin position="264"/>
        <end position="349"/>
    </location>
</feature>
<keyword evidence="1" id="KW-0808">Transferase</keyword>
<comment type="caution">
    <text evidence="5">The sequence shown here is derived from an EMBL/GenBank/DDBJ whole genome shotgun (WGS) entry which is preliminary data.</text>
</comment>
<dbReference type="SUPFAM" id="SSF53901">
    <property type="entry name" value="Thiolase-like"/>
    <property type="match status" value="1"/>
</dbReference>
<accession>A0ABW2D180</accession>
<evidence type="ECO:0000259" key="3">
    <source>
        <dbReference type="Pfam" id="PF08541"/>
    </source>
</evidence>
<evidence type="ECO:0000256" key="2">
    <source>
        <dbReference type="ARBA" id="ARBA00023315"/>
    </source>
</evidence>
<dbReference type="InterPro" id="IPR013747">
    <property type="entry name" value="ACP_syn_III_C"/>
</dbReference>
<keyword evidence="2" id="KW-0012">Acyltransferase</keyword>
<gene>
    <name evidence="5" type="ORF">ACFQKB_45535</name>
</gene>
<dbReference type="RefSeq" id="WP_309240262.1">
    <property type="nucleotide sequence ID" value="NZ_JBHSXS010000068.1"/>
</dbReference>
<feature type="domain" description="Beta-ketoacyl-[acyl-carrier-protein] synthase III N-terminal" evidence="4">
    <location>
        <begin position="130"/>
        <end position="208"/>
    </location>
</feature>
<name>A0ABW2D180_9ACTN</name>
<keyword evidence="6" id="KW-1185">Reference proteome</keyword>
<sequence>MNGAHTPAAHTPAAHARTVHTRITGVTAHLPERTLTTAQLEDRIAADNPGLDFPRGLIAKYSGVQRRHVAAATQRPSDLAVTAAGKLLKRTGTDPARIDLLLYAGLSLDFVEPATAHLVACELGMNCPVFETRNACNSVCNAIEAADAFIAAGRYRTVLIVSGETGTRTMPRVLDGEAAFTDAVASYTVSDAGVALLLEAGEEPGLLTHHTLARSSAWPAATVPIVYRDGDIRIGSFTVDGTRLAQAFITIERDTFTGVLTGMGLAWDDLAAVCMHQASLDSTWRFCEYFGVPKDKVVVTIADHGNVATASLPLQLAQATAAGRVRAGDLVALIGLASGVSVSFMVLRW</sequence>
<dbReference type="Pfam" id="PF08545">
    <property type="entry name" value="ACP_syn_III"/>
    <property type="match status" value="1"/>
</dbReference>
<evidence type="ECO:0000256" key="1">
    <source>
        <dbReference type="ARBA" id="ARBA00022679"/>
    </source>
</evidence>
<dbReference type="Proteomes" id="UP001596380">
    <property type="component" value="Unassembled WGS sequence"/>
</dbReference>
<dbReference type="PANTHER" id="PTHR34069:SF3">
    <property type="entry name" value="ACYL-COA:ACYL-COA ALKYLTRANSFERASE"/>
    <property type="match status" value="1"/>
</dbReference>
<organism evidence="5 6">
    <name type="scientific">Actinomadura yumaensis</name>
    <dbReference type="NCBI Taxonomy" id="111807"/>
    <lineage>
        <taxon>Bacteria</taxon>
        <taxon>Bacillati</taxon>
        <taxon>Actinomycetota</taxon>
        <taxon>Actinomycetes</taxon>
        <taxon>Streptosporangiales</taxon>
        <taxon>Thermomonosporaceae</taxon>
        <taxon>Actinomadura</taxon>
    </lineage>
</organism>
<proteinExistence type="predicted"/>
<protein>
    <submittedName>
        <fullName evidence="5">3-oxoacyl-ACP synthase III family protein</fullName>
    </submittedName>
</protein>
<dbReference type="Pfam" id="PF08541">
    <property type="entry name" value="ACP_syn_III_C"/>
    <property type="match status" value="1"/>
</dbReference>
<evidence type="ECO:0000259" key="4">
    <source>
        <dbReference type="Pfam" id="PF08545"/>
    </source>
</evidence>
<dbReference type="InterPro" id="IPR013751">
    <property type="entry name" value="ACP_syn_III_N"/>
</dbReference>
<evidence type="ECO:0000313" key="6">
    <source>
        <dbReference type="Proteomes" id="UP001596380"/>
    </source>
</evidence>
<dbReference type="Gene3D" id="3.40.47.10">
    <property type="match status" value="2"/>
</dbReference>
<reference evidence="6" key="1">
    <citation type="journal article" date="2019" name="Int. J. Syst. Evol. Microbiol.">
        <title>The Global Catalogue of Microorganisms (GCM) 10K type strain sequencing project: providing services to taxonomists for standard genome sequencing and annotation.</title>
        <authorList>
            <consortium name="The Broad Institute Genomics Platform"/>
            <consortium name="The Broad Institute Genome Sequencing Center for Infectious Disease"/>
            <person name="Wu L."/>
            <person name="Ma J."/>
        </authorList>
    </citation>
    <scope>NUCLEOTIDE SEQUENCE [LARGE SCALE GENOMIC DNA]</scope>
    <source>
        <strain evidence="6">JCM 3369</strain>
    </source>
</reference>
<dbReference type="PANTHER" id="PTHR34069">
    <property type="entry name" value="3-OXOACYL-[ACYL-CARRIER-PROTEIN] SYNTHASE 3"/>
    <property type="match status" value="1"/>
</dbReference>